<dbReference type="EC" id="2.4.-.-" evidence="2"/>
<gene>
    <name evidence="2" type="ORF">NFI95_06615</name>
</gene>
<evidence type="ECO:0000259" key="1">
    <source>
        <dbReference type="Pfam" id="PF00535"/>
    </source>
</evidence>
<dbReference type="Gene3D" id="3.90.550.10">
    <property type="entry name" value="Spore Coat Polysaccharide Biosynthesis Protein SpsA, Chain A"/>
    <property type="match status" value="1"/>
</dbReference>
<evidence type="ECO:0000313" key="3">
    <source>
        <dbReference type="Proteomes" id="UP001524587"/>
    </source>
</evidence>
<dbReference type="EMBL" id="JAMSKV010000004">
    <property type="protein sequence ID" value="MCQ8278119.1"/>
    <property type="molecule type" value="Genomic_DNA"/>
</dbReference>
<sequence length="402" mass="46128">MKLGIAICTYNRVETLVQTIAKVRMHTKANYQLVVVDDGSTDDTIERVERLGIKVLSSRNRGIAWNKNRALYYMKVVAKTDAIILLEDDTFPLEDYWEQAWIKAIGQWGHINLAARHWGTALFRDGNGSPEQPYKSEHVSAQCAGFSSECLENVGYMDSRFRGWGMEHVEHTNRLIRAGYGGEPITPIHRPVYYLIDSNLEILHQDESVGVNDSRKQALIAESIEVCIATSRDKLKRDPWINDEEMSVFISEINSSKDNKMFFYLRTDDNMFIAINKNNGRVVFVGESLLFSDEWQGVLSFYDGKSLRLCIERDDEVYYLVRDRPGLSFSAIRDPAASDRFDVVLDKVSGMYLYNQGYYLSCDRSNGNIATIDRSEASDWERFFFSHFRATKSPLSPNFFPD</sequence>
<dbReference type="CDD" id="cd00761">
    <property type="entry name" value="Glyco_tranf_GTA_type"/>
    <property type="match status" value="1"/>
</dbReference>
<evidence type="ECO:0000313" key="2">
    <source>
        <dbReference type="EMBL" id="MCQ8278119.1"/>
    </source>
</evidence>
<keyword evidence="2" id="KW-0808">Transferase</keyword>
<name>A0ABT1W5F8_9PROT</name>
<dbReference type="Pfam" id="PF00535">
    <property type="entry name" value="Glycos_transf_2"/>
    <property type="match status" value="1"/>
</dbReference>
<feature type="domain" description="Glycosyltransferase 2-like" evidence="1">
    <location>
        <begin position="5"/>
        <end position="100"/>
    </location>
</feature>
<dbReference type="PANTHER" id="PTHR22916">
    <property type="entry name" value="GLYCOSYLTRANSFERASE"/>
    <property type="match status" value="1"/>
</dbReference>
<accession>A0ABT1W5F8</accession>
<dbReference type="InterPro" id="IPR001173">
    <property type="entry name" value="Glyco_trans_2-like"/>
</dbReference>
<dbReference type="InterPro" id="IPR029044">
    <property type="entry name" value="Nucleotide-diphossugar_trans"/>
</dbReference>
<dbReference type="GO" id="GO:0016757">
    <property type="term" value="F:glycosyltransferase activity"/>
    <property type="evidence" value="ECO:0007669"/>
    <property type="project" value="UniProtKB-KW"/>
</dbReference>
<protein>
    <submittedName>
        <fullName evidence="2">Glycosyltransferase</fullName>
        <ecNumber evidence="2">2.4.-.-</ecNumber>
    </submittedName>
</protein>
<dbReference type="PANTHER" id="PTHR22916:SF64">
    <property type="entry name" value="TRANSFERASE, PUTATIVE-RELATED"/>
    <property type="match status" value="1"/>
</dbReference>
<reference evidence="2 3" key="1">
    <citation type="submission" date="2022-06" db="EMBL/GenBank/DDBJ databases">
        <title>Endosaccharibacter gen. nov., sp. nov., endophytic bacteria isolated from sugarcane.</title>
        <authorList>
            <person name="Pitiwittayakul N."/>
            <person name="Yukphan P."/>
            <person name="Charoenyingcharoen P."/>
            <person name="Tanasupawat S."/>
        </authorList>
    </citation>
    <scope>NUCLEOTIDE SEQUENCE [LARGE SCALE GENOMIC DNA]</scope>
    <source>
        <strain evidence="2 3">KSS8</strain>
    </source>
</reference>
<keyword evidence="3" id="KW-1185">Reference proteome</keyword>
<dbReference type="SUPFAM" id="SSF53448">
    <property type="entry name" value="Nucleotide-diphospho-sugar transferases"/>
    <property type="match status" value="1"/>
</dbReference>
<comment type="caution">
    <text evidence="2">The sequence shown here is derived from an EMBL/GenBank/DDBJ whole genome shotgun (WGS) entry which is preliminary data.</text>
</comment>
<organism evidence="2 3">
    <name type="scientific">Endosaccharibacter trunci</name>
    <dbReference type="NCBI Taxonomy" id="2812733"/>
    <lineage>
        <taxon>Bacteria</taxon>
        <taxon>Pseudomonadati</taxon>
        <taxon>Pseudomonadota</taxon>
        <taxon>Alphaproteobacteria</taxon>
        <taxon>Acetobacterales</taxon>
        <taxon>Acetobacteraceae</taxon>
        <taxon>Endosaccharibacter</taxon>
    </lineage>
</organism>
<dbReference type="Proteomes" id="UP001524587">
    <property type="component" value="Unassembled WGS sequence"/>
</dbReference>
<proteinExistence type="predicted"/>
<dbReference type="RefSeq" id="WP_422863580.1">
    <property type="nucleotide sequence ID" value="NZ_JAMSKV010000004.1"/>
</dbReference>
<keyword evidence="2" id="KW-0328">Glycosyltransferase</keyword>